<feature type="active site" description="Proton acceptor" evidence="17">
    <location>
        <position position="90"/>
    </location>
</feature>
<accession>A0AAP0DRW3</accession>
<dbReference type="SUPFAM" id="SSF48113">
    <property type="entry name" value="Heme-dependent peroxidases"/>
    <property type="match status" value="1"/>
</dbReference>
<feature type="binding site" evidence="19">
    <location>
        <position position="96"/>
    </location>
    <ligand>
        <name>Ca(2+)</name>
        <dbReference type="ChEBI" id="CHEBI:29108"/>
        <label>1</label>
    </ligand>
</feature>
<feature type="binding site" evidence="19">
    <location>
        <position position="98"/>
    </location>
    <ligand>
        <name>Ca(2+)</name>
        <dbReference type="ChEBI" id="CHEBI:29108"/>
        <label>1</label>
    </ligand>
</feature>
<feature type="domain" description="Plant heme peroxidase family profile" evidence="24">
    <location>
        <begin position="47"/>
        <end position="348"/>
    </location>
</feature>
<evidence type="ECO:0000256" key="19">
    <source>
        <dbReference type="PIRSR" id="PIRSR600823-3"/>
    </source>
</evidence>
<evidence type="ECO:0000256" key="9">
    <source>
        <dbReference type="ARBA" id="ARBA00022723"/>
    </source>
</evidence>
<organism evidence="25 26">
    <name type="scientific">Deinandra increscens subsp. villosa</name>
    <dbReference type="NCBI Taxonomy" id="3103831"/>
    <lineage>
        <taxon>Eukaryota</taxon>
        <taxon>Viridiplantae</taxon>
        <taxon>Streptophyta</taxon>
        <taxon>Embryophyta</taxon>
        <taxon>Tracheophyta</taxon>
        <taxon>Spermatophyta</taxon>
        <taxon>Magnoliopsida</taxon>
        <taxon>eudicotyledons</taxon>
        <taxon>Gunneridae</taxon>
        <taxon>Pentapetalae</taxon>
        <taxon>asterids</taxon>
        <taxon>campanulids</taxon>
        <taxon>Asterales</taxon>
        <taxon>Asteraceae</taxon>
        <taxon>Asteroideae</taxon>
        <taxon>Heliantheae alliance</taxon>
        <taxon>Madieae</taxon>
        <taxon>Madiinae</taxon>
        <taxon>Deinandra</taxon>
    </lineage>
</organism>
<dbReference type="PROSITE" id="PS50873">
    <property type="entry name" value="PEROXIDASE_4"/>
    <property type="match status" value="1"/>
</dbReference>
<evidence type="ECO:0000256" key="2">
    <source>
        <dbReference type="ARBA" id="ARBA00002322"/>
    </source>
</evidence>
<evidence type="ECO:0000256" key="20">
    <source>
        <dbReference type="PIRSR" id="PIRSR600823-4"/>
    </source>
</evidence>
<dbReference type="EMBL" id="JBCNJP010000003">
    <property type="protein sequence ID" value="KAK9079866.1"/>
    <property type="molecule type" value="Genomic_DNA"/>
</dbReference>
<dbReference type="PROSITE" id="PS00435">
    <property type="entry name" value="PEROXIDASE_1"/>
    <property type="match status" value="1"/>
</dbReference>
<gene>
    <name evidence="25" type="ORF">SSX86_001539</name>
</gene>
<dbReference type="PRINTS" id="PR00458">
    <property type="entry name" value="PEROXIDASE"/>
</dbReference>
<keyword evidence="15" id="KW-0325">Glycoprotein</keyword>
<dbReference type="FunFam" id="1.10.420.10:FF:000008">
    <property type="entry name" value="Peroxidase"/>
    <property type="match status" value="1"/>
</dbReference>
<dbReference type="PANTHER" id="PTHR31235">
    <property type="entry name" value="PEROXIDASE 25-RELATED"/>
    <property type="match status" value="1"/>
</dbReference>
<sequence length="350" mass="37878">MRKNILVFLVASILVVGCMAGRGHGHDHARGGGQGRAHGHEHGDGQGLKMHYYQSQCRSVSVEETVRGIVWKKVDADPTMAAKLLRLHYHDCFVRGCDGSILLDPTQNTTTEKTAGPNRSISGYEVIDEIKTKLEANCPGIVSCADITALAARDAVSFQFQREIWPVFTGRKDGIVSLASEVGGNLPSANANFTTLLTQFGTKGLNLNDLVTLSGAHTIGISHCALVSRRLYNFTGIGDADKSLDPVYAQTLRKLCPNPVNPTTVLEMDPKSSLSFDSDYYRALNQHKGLFVSDATLLTNSQSALVAKDLENPLVFFAQFARSMVKMGAVEVLTGGQGEVRKNCRVVNGQ</sequence>
<dbReference type="GO" id="GO:0006979">
    <property type="term" value="P:response to oxidative stress"/>
    <property type="evidence" value="ECO:0007669"/>
    <property type="project" value="UniProtKB-UniRule"/>
</dbReference>
<dbReference type="PRINTS" id="PR00461">
    <property type="entry name" value="PLPEROXIDASE"/>
</dbReference>
<evidence type="ECO:0000256" key="17">
    <source>
        <dbReference type="PIRSR" id="PIRSR600823-1"/>
    </source>
</evidence>
<evidence type="ECO:0000313" key="26">
    <source>
        <dbReference type="Proteomes" id="UP001408789"/>
    </source>
</evidence>
<keyword evidence="7 22" id="KW-0575">Peroxidase</keyword>
<feature type="disulfide bond" evidence="21">
    <location>
        <begin position="144"/>
        <end position="344"/>
    </location>
</feature>
<evidence type="ECO:0000256" key="5">
    <source>
        <dbReference type="ARBA" id="ARBA00012313"/>
    </source>
</evidence>
<comment type="subcellular location">
    <subcellularLocation>
        <location evidence="3 22">Secreted</location>
    </subcellularLocation>
</comment>
<dbReference type="Gene3D" id="1.10.420.10">
    <property type="entry name" value="Peroxidase, domain 2"/>
    <property type="match status" value="1"/>
</dbReference>
<evidence type="ECO:0000259" key="24">
    <source>
        <dbReference type="PROSITE" id="PS50873"/>
    </source>
</evidence>
<keyword evidence="26" id="KW-1185">Reference proteome</keyword>
<proteinExistence type="inferred from homology"/>
<feature type="binding site" evidence="19">
    <location>
        <position position="100"/>
    </location>
    <ligand>
        <name>Ca(2+)</name>
        <dbReference type="ChEBI" id="CHEBI:29108"/>
        <label>1</label>
    </ligand>
</feature>
<dbReference type="EC" id="1.11.1.7" evidence="5 22"/>
<keyword evidence="10 22" id="KW-0732">Signal</keyword>
<feature type="binding site" evidence="19">
    <location>
        <position position="218"/>
    </location>
    <ligand>
        <name>Ca(2+)</name>
        <dbReference type="ChEBI" id="CHEBI:29108"/>
        <label>2</label>
    </ligand>
</feature>
<protein>
    <recommendedName>
        <fullName evidence="5 22">Peroxidase</fullName>
        <ecNumber evidence="5 22">1.11.1.7</ecNumber>
    </recommendedName>
</protein>
<evidence type="ECO:0000256" key="22">
    <source>
        <dbReference type="RuleBase" id="RU362060"/>
    </source>
</evidence>
<evidence type="ECO:0000256" key="7">
    <source>
        <dbReference type="ARBA" id="ARBA00022559"/>
    </source>
</evidence>
<dbReference type="Gene3D" id="1.10.520.10">
    <property type="match status" value="1"/>
</dbReference>
<keyword evidence="11 19" id="KW-0106">Calcium</keyword>
<feature type="signal peptide" evidence="22">
    <location>
        <begin position="1"/>
        <end position="20"/>
    </location>
</feature>
<feature type="disulfide bond" evidence="21">
    <location>
        <begin position="92"/>
        <end position="97"/>
    </location>
</feature>
<comment type="similarity">
    <text evidence="4">Belongs to the peroxidase family. Ascorbate peroxidase subfamily.</text>
</comment>
<feature type="binding site" description="axial binding residue" evidence="19">
    <location>
        <position position="217"/>
    </location>
    <ligand>
        <name>heme b</name>
        <dbReference type="ChEBI" id="CHEBI:60344"/>
    </ligand>
    <ligandPart>
        <name>Fe</name>
        <dbReference type="ChEBI" id="CHEBI:18248"/>
    </ligandPart>
</feature>
<dbReference type="PROSITE" id="PS51257">
    <property type="entry name" value="PROKAR_LIPOPROTEIN"/>
    <property type="match status" value="1"/>
</dbReference>
<feature type="binding site" evidence="19">
    <location>
        <position position="269"/>
    </location>
    <ligand>
        <name>Ca(2+)</name>
        <dbReference type="ChEBI" id="CHEBI:29108"/>
        <label>2</label>
    </ligand>
</feature>
<feature type="binding site" evidence="18">
    <location>
        <position position="187"/>
    </location>
    <ligand>
        <name>substrate</name>
    </ligand>
</feature>
<evidence type="ECO:0000256" key="4">
    <source>
        <dbReference type="ARBA" id="ARBA00006873"/>
    </source>
</evidence>
<feature type="region of interest" description="Disordered" evidence="23">
    <location>
        <begin position="25"/>
        <end position="45"/>
    </location>
</feature>
<comment type="similarity">
    <text evidence="22">Belongs to the peroxidase family. Classical plant (class III) peroxidase subfamily.</text>
</comment>
<keyword evidence="6 22" id="KW-0964">Secreted</keyword>
<dbReference type="AlphaFoldDB" id="A0AAP0DRW3"/>
<evidence type="ECO:0000256" key="21">
    <source>
        <dbReference type="PIRSR" id="PIRSR600823-5"/>
    </source>
</evidence>
<evidence type="ECO:0000256" key="18">
    <source>
        <dbReference type="PIRSR" id="PIRSR600823-2"/>
    </source>
</evidence>
<evidence type="ECO:0000256" key="1">
    <source>
        <dbReference type="ARBA" id="ARBA00000189"/>
    </source>
</evidence>
<evidence type="ECO:0000256" key="11">
    <source>
        <dbReference type="ARBA" id="ARBA00022837"/>
    </source>
</evidence>
<keyword evidence="12 22" id="KW-0560">Oxidoreductase</keyword>
<evidence type="ECO:0000256" key="15">
    <source>
        <dbReference type="ARBA" id="ARBA00023180"/>
    </source>
</evidence>
<keyword evidence="13 19" id="KW-0408">Iron</keyword>
<keyword evidence="16 22" id="KW-0376">Hydrogen peroxide</keyword>
<feature type="binding site" evidence="19">
    <location>
        <position position="112"/>
    </location>
    <ligand>
        <name>Ca(2+)</name>
        <dbReference type="ChEBI" id="CHEBI:29108"/>
        <label>1</label>
    </ligand>
</feature>
<evidence type="ECO:0000256" key="12">
    <source>
        <dbReference type="ARBA" id="ARBA00023002"/>
    </source>
</evidence>
<keyword evidence="14 21" id="KW-1015">Disulfide bond</keyword>
<evidence type="ECO:0000256" key="10">
    <source>
        <dbReference type="ARBA" id="ARBA00022729"/>
    </source>
</evidence>
<comment type="caution">
    <text evidence="25">The sequence shown here is derived from an EMBL/GenBank/DDBJ whole genome shotgun (WGS) entry which is preliminary data.</text>
</comment>
<dbReference type="GO" id="GO:0042744">
    <property type="term" value="P:hydrogen peroxide catabolic process"/>
    <property type="evidence" value="ECO:0007669"/>
    <property type="project" value="UniProtKB-KW"/>
</dbReference>
<dbReference type="Pfam" id="PF00141">
    <property type="entry name" value="peroxidase"/>
    <property type="match status" value="1"/>
</dbReference>
<feature type="disulfide bond" evidence="21">
    <location>
        <begin position="57"/>
        <end position="138"/>
    </location>
</feature>
<comment type="function">
    <text evidence="2">Removal of H(2)O(2), oxidation of toxic reductants, biosynthesis and degradation of lignin, suberization, auxin catabolism, response to environmental stresses such as wounding, pathogen attack and oxidative stress. These functions might be dependent on each isozyme/isoform in each plant tissue.</text>
</comment>
<evidence type="ECO:0000256" key="14">
    <source>
        <dbReference type="ARBA" id="ARBA00023157"/>
    </source>
</evidence>
<feature type="binding site" evidence="19">
    <location>
        <position position="91"/>
    </location>
    <ligand>
        <name>Ca(2+)</name>
        <dbReference type="ChEBI" id="CHEBI:29108"/>
        <label>1</label>
    </ligand>
</feature>
<evidence type="ECO:0000256" key="16">
    <source>
        <dbReference type="ARBA" id="ARBA00023324"/>
    </source>
</evidence>
<comment type="cofactor">
    <cofactor evidence="19 22">
        <name>heme b</name>
        <dbReference type="ChEBI" id="CHEBI:60344"/>
    </cofactor>
    <text evidence="19 22">Binds 1 heme b (iron(II)-protoporphyrin IX) group per subunit.</text>
</comment>
<dbReference type="InterPro" id="IPR033905">
    <property type="entry name" value="Secretory_peroxidase"/>
</dbReference>
<dbReference type="InterPro" id="IPR002016">
    <property type="entry name" value="Haem_peroxidase"/>
</dbReference>
<feature type="binding site" evidence="19">
    <location>
        <position position="277"/>
    </location>
    <ligand>
        <name>Ca(2+)</name>
        <dbReference type="ChEBI" id="CHEBI:29108"/>
        <label>2</label>
    </ligand>
</feature>
<evidence type="ECO:0000256" key="13">
    <source>
        <dbReference type="ARBA" id="ARBA00023004"/>
    </source>
</evidence>
<keyword evidence="8 22" id="KW-0349">Heme</keyword>
<comment type="catalytic activity">
    <reaction evidence="1 22">
        <text>2 a phenolic donor + H2O2 = 2 a phenolic radical donor + 2 H2O</text>
        <dbReference type="Rhea" id="RHEA:56136"/>
        <dbReference type="ChEBI" id="CHEBI:15377"/>
        <dbReference type="ChEBI" id="CHEBI:16240"/>
        <dbReference type="ChEBI" id="CHEBI:139520"/>
        <dbReference type="ChEBI" id="CHEBI:139521"/>
        <dbReference type="EC" id="1.11.1.7"/>
    </reaction>
</comment>
<evidence type="ECO:0000256" key="3">
    <source>
        <dbReference type="ARBA" id="ARBA00004613"/>
    </source>
</evidence>
<dbReference type="FunFam" id="1.10.520.10:FF:000006">
    <property type="entry name" value="Peroxidase"/>
    <property type="match status" value="1"/>
</dbReference>
<evidence type="ECO:0000256" key="6">
    <source>
        <dbReference type="ARBA" id="ARBA00022525"/>
    </source>
</evidence>
<evidence type="ECO:0000256" key="8">
    <source>
        <dbReference type="ARBA" id="ARBA00022617"/>
    </source>
</evidence>
<name>A0AAP0DRW3_9ASTR</name>
<dbReference type="CDD" id="cd00693">
    <property type="entry name" value="secretory_peroxidase"/>
    <property type="match status" value="1"/>
</dbReference>
<keyword evidence="9 19" id="KW-0479">Metal-binding</keyword>
<evidence type="ECO:0000256" key="23">
    <source>
        <dbReference type="SAM" id="MobiDB-lite"/>
    </source>
</evidence>
<feature type="chain" id="PRO_5042668884" description="Peroxidase" evidence="22">
    <location>
        <begin position="21"/>
        <end position="350"/>
    </location>
</feature>
<dbReference type="GO" id="GO:0005576">
    <property type="term" value="C:extracellular region"/>
    <property type="evidence" value="ECO:0007669"/>
    <property type="project" value="UniProtKB-SubCell"/>
</dbReference>
<feature type="binding site" evidence="19">
    <location>
        <position position="94"/>
    </location>
    <ligand>
        <name>Ca(2+)</name>
        <dbReference type="ChEBI" id="CHEBI:29108"/>
        <label>1</label>
    </ligand>
</feature>
<dbReference type="GO" id="GO:0046872">
    <property type="term" value="F:metal ion binding"/>
    <property type="evidence" value="ECO:0007669"/>
    <property type="project" value="UniProtKB-UniRule"/>
</dbReference>
<dbReference type="GO" id="GO:0140825">
    <property type="term" value="F:lactoperoxidase activity"/>
    <property type="evidence" value="ECO:0007669"/>
    <property type="project" value="UniProtKB-EC"/>
</dbReference>
<reference evidence="25 26" key="1">
    <citation type="submission" date="2024-04" db="EMBL/GenBank/DDBJ databases">
        <title>The reference genome of an endangered Asteraceae, Deinandra increscens subsp. villosa, native to the Central Coast of California.</title>
        <authorList>
            <person name="Guilliams M."/>
            <person name="Hasenstab-Lehman K."/>
            <person name="Meyer R."/>
            <person name="Mcevoy S."/>
        </authorList>
    </citation>
    <scope>NUCLEOTIDE SEQUENCE [LARGE SCALE GENOMIC DNA]</scope>
    <source>
        <tissue evidence="25">Leaf</tissue>
    </source>
</reference>
<feature type="site" description="Transition state stabilizer" evidence="20">
    <location>
        <position position="86"/>
    </location>
</feature>
<dbReference type="InterPro" id="IPR010255">
    <property type="entry name" value="Haem_peroxidase_sf"/>
</dbReference>
<evidence type="ECO:0000313" key="25">
    <source>
        <dbReference type="EMBL" id="KAK9079866.1"/>
    </source>
</evidence>
<dbReference type="InterPro" id="IPR019793">
    <property type="entry name" value="Peroxidases_heam-ligand_BS"/>
</dbReference>
<dbReference type="InterPro" id="IPR000823">
    <property type="entry name" value="Peroxidase_pln"/>
</dbReference>
<dbReference type="Proteomes" id="UP001408789">
    <property type="component" value="Unassembled WGS sequence"/>
</dbReference>
<feature type="disulfide bond" evidence="21">
    <location>
        <begin position="224"/>
        <end position="256"/>
    </location>
</feature>
<dbReference type="GO" id="GO:0020037">
    <property type="term" value="F:heme binding"/>
    <property type="evidence" value="ECO:0007669"/>
    <property type="project" value="UniProtKB-UniRule"/>
</dbReference>
<comment type="cofactor">
    <cofactor evidence="19 22">
        <name>Ca(2+)</name>
        <dbReference type="ChEBI" id="CHEBI:29108"/>
    </cofactor>
    <text evidence="19 22">Binds 2 calcium ions per subunit.</text>
</comment>